<dbReference type="eggNOG" id="ENOG502RRRT">
    <property type="taxonomic scope" value="Eukaryota"/>
</dbReference>
<feature type="region of interest" description="Disordered" evidence="1">
    <location>
        <begin position="195"/>
        <end position="223"/>
    </location>
</feature>
<feature type="compositionally biased region" description="Pro residues" evidence="1">
    <location>
        <begin position="196"/>
        <end position="206"/>
    </location>
</feature>
<evidence type="ECO:0000256" key="1">
    <source>
        <dbReference type="SAM" id="MobiDB-lite"/>
    </source>
</evidence>
<name>A0A0E0BD57_9ORYZ</name>
<dbReference type="Proteomes" id="UP000026961">
    <property type="component" value="Chromosome 10"/>
</dbReference>
<proteinExistence type="predicted"/>
<protein>
    <submittedName>
        <fullName evidence="2">Uncharacterized protein</fullName>
    </submittedName>
</protein>
<reference evidence="2" key="2">
    <citation type="submission" date="2018-05" db="EMBL/GenBank/DDBJ databases">
        <title>OgluRS3 (Oryza glumaepatula Reference Sequence Version 3).</title>
        <authorList>
            <person name="Zhang J."/>
            <person name="Kudrna D."/>
            <person name="Lee S."/>
            <person name="Talag J."/>
            <person name="Welchert J."/>
            <person name="Wing R.A."/>
        </authorList>
    </citation>
    <scope>NUCLEOTIDE SEQUENCE [LARGE SCALE GENOMIC DNA]</scope>
</reference>
<dbReference type="Gramene" id="OGLUM10G17000.1">
    <property type="protein sequence ID" value="OGLUM10G17000.1"/>
    <property type="gene ID" value="OGLUM10G17000"/>
</dbReference>
<dbReference type="HOGENOM" id="CLU_601859_0_0_1"/>
<keyword evidence="3" id="KW-1185">Reference proteome</keyword>
<reference evidence="2" key="1">
    <citation type="submission" date="2015-04" db="UniProtKB">
        <authorList>
            <consortium name="EnsemblPlants"/>
        </authorList>
    </citation>
    <scope>IDENTIFICATION</scope>
</reference>
<dbReference type="PANTHER" id="PTHR34303:SF10">
    <property type="entry name" value="RRM DOMAIN-CONTAINING PROTEIN"/>
    <property type="match status" value="1"/>
</dbReference>
<accession>A0A0E0BD57</accession>
<evidence type="ECO:0000313" key="3">
    <source>
        <dbReference type="Proteomes" id="UP000026961"/>
    </source>
</evidence>
<dbReference type="AlphaFoldDB" id="A0A0E0BD57"/>
<organism evidence="2">
    <name type="scientific">Oryza glumipatula</name>
    <dbReference type="NCBI Taxonomy" id="40148"/>
    <lineage>
        <taxon>Eukaryota</taxon>
        <taxon>Viridiplantae</taxon>
        <taxon>Streptophyta</taxon>
        <taxon>Embryophyta</taxon>
        <taxon>Tracheophyta</taxon>
        <taxon>Spermatophyta</taxon>
        <taxon>Magnoliopsida</taxon>
        <taxon>Liliopsida</taxon>
        <taxon>Poales</taxon>
        <taxon>Poaceae</taxon>
        <taxon>BOP clade</taxon>
        <taxon>Oryzoideae</taxon>
        <taxon>Oryzeae</taxon>
        <taxon>Oryzinae</taxon>
        <taxon>Oryza</taxon>
    </lineage>
</organism>
<evidence type="ECO:0000313" key="2">
    <source>
        <dbReference type="EnsemblPlants" id="OGLUM10G17000.1"/>
    </source>
</evidence>
<feature type="region of interest" description="Disordered" evidence="1">
    <location>
        <begin position="235"/>
        <end position="254"/>
    </location>
</feature>
<dbReference type="PANTHER" id="PTHR34303">
    <property type="entry name" value="OS01G0890400 PROTEIN-RELATED"/>
    <property type="match status" value="1"/>
</dbReference>
<sequence length="455" mass="49427">MEPLVHGHPVAIDVHCPPARDQNSLVTAITVDPPVPRLIPWLRHVFHTHLGHPMVRFAGGGPGHILAVFLRQDDQTCALRASPIFVDGRTLHIFPHDQGENSFTFFYRFMVCLTLEKFPVNLWDRRGVAASVSGFANLVNIDHACMHGHDYAAIFVMVKVEELCHIPHHIAFYKANLFGVYADVFVNEIWDIDGSMPPPSPPPRPPRPARGRRGARGSGGQNRVWRARDHAQPAPALAGAGASGSSSRTLSRPDGAPAAAALGAAAFLATAPKLPAITYPVRTPTVTVTFEQASFHVQVHLSLRRSAEAWIMVSQVDDLDYPTFPCFNLTTECCNPAETTRSLLFSLLPLAGASPLLLAIDCRNFSRKICPTLTTLIDASPLSLAPLAEQPLRQPISLSTICAHMRSNPPILAPPICTLPPAAATRFVCLPPLPVGVRLPCRLCRCHSGAVPWTC</sequence>
<dbReference type="EnsemblPlants" id="OGLUM10G17000.1">
    <property type="protein sequence ID" value="OGLUM10G17000.1"/>
    <property type="gene ID" value="OGLUM10G17000"/>
</dbReference>